<evidence type="ECO:0000313" key="2">
    <source>
        <dbReference type="Proteomes" id="UP000199182"/>
    </source>
</evidence>
<dbReference type="EMBL" id="FNID01000008">
    <property type="protein sequence ID" value="SDM95187.1"/>
    <property type="molecule type" value="Genomic_DNA"/>
</dbReference>
<sequence length="89" mass="10150">MFGCPHIFATLRRNVGSGVLDAPRFIIQIHVENVGALTKRPQSHWMPYVSGGRLLRRFLRAKFAYCPYNSPTNGHLYNPPTKAERKLLV</sequence>
<accession>A0A1G9XER8</accession>
<keyword evidence="2" id="KW-1185">Reference proteome</keyword>
<dbReference type="AlphaFoldDB" id="A0A1G9XER8"/>
<gene>
    <name evidence="1" type="ORF">SAMN05192585_10851</name>
</gene>
<organism evidence="1 2">
    <name type="scientific">Acetanaerobacterium elongatum</name>
    <dbReference type="NCBI Taxonomy" id="258515"/>
    <lineage>
        <taxon>Bacteria</taxon>
        <taxon>Bacillati</taxon>
        <taxon>Bacillota</taxon>
        <taxon>Clostridia</taxon>
        <taxon>Eubacteriales</taxon>
        <taxon>Oscillospiraceae</taxon>
        <taxon>Acetanaerobacterium</taxon>
    </lineage>
</organism>
<evidence type="ECO:0000313" key="1">
    <source>
        <dbReference type="EMBL" id="SDM95187.1"/>
    </source>
</evidence>
<reference evidence="1 2" key="1">
    <citation type="submission" date="2016-10" db="EMBL/GenBank/DDBJ databases">
        <authorList>
            <person name="de Groot N.N."/>
        </authorList>
    </citation>
    <scope>NUCLEOTIDE SEQUENCE [LARGE SCALE GENOMIC DNA]</scope>
    <source>
        <strain evidence="1 2">CGMCC 1.5012</strain>
    </source>
</reference>
<dbReference type="Proteomes" id="UP000199182">
    <property type="component" value="Unassembled WGS sequence"/>
</dbReference>
<dbReference type="STRING" id="258515.SAMN05192585_10851"/>
<proteinExistence type="predicted"/>
<name>A0A1G9XER8_9FIRM</name>
<protein>
    <submittedName>
        <fullName evidence="1">Uncharacterized protein</fullName>
    </submittedName>
</protein>